<feature type="compositionally biased region" description="Low complexity" evidence="1">
    <location>
        <begin position="700"/>
        <end position="719"/>
    </location>
</feature>
<dbReference type="PANTHER" id="PTHR48125">
    <property type="entry name" value="LP07818P1"/>
    <property type="match status" value="1"/>
</dbReference>
<evidence type="ECO:0000313" key="4">
    <source>
        <dbReference type="Proteomes" id="UP000027265"/>
    </source>
</evidence>
<accession>A0A067PWV9</accession>
<reference evidence="4" key="1">
    <citation type="journal article" date="2014" name="Proc. Natl. Acad. Sci. U.S.A.">
        <title>Extensive sampling of basidiomycete genomes demonstrates inadequacy of the white-rot/brown-rot paradigm for wood decay fungi.</title>
        <authorList>
            <person name="Riley R."/>
            <person name="Salamov A.A."/>
            <person name="Brown D.W."/>
            <person name="Nagy L.G."/>
            <person name="Floudas D."/>
            <person name="Held B.W."/>
            <person name="Levasseur A."/>
            <person name="Lombard V."/>
            <person name="Morin E."/>
            <person name="Otillar R."/>
            <person name="Lindquist E.A."/>
            <person name="Sun H."/>
            <person name="LaButti K.M."/>
            <person name="Schmutz J."/>
            <person name="Jabbour D."/>
            <person name="Luo H."/>
            <person name="Baker S.E."/>
            <person name="Pisabarro A.G."/>
            <person name="Walton J.D."/>
            <person name="Blanchette R.A."/>
            <person name="Henrissat B."/>
            <person name="Martin F."/>
            <person name="Cullen D."/>
            <person name="Hibbett D.S."/>
            <person name="Grigoriev I.V."/>
        </authorList>
    </citation>
    <scope>NUCLEOTIDE SEQUENCE [LARGE SCALE GENOMIC DNA]</scope>
    <source>
        <strain evidence="4">MUCL 33604</strain>
    </source>
</reference>
<feature type="compositionally biased region" description="Low complexity" evidence="1">
    <location>
        <begin position="436"/>
        <end position="453"/>
    </location>
</feature>
<keyword evidence="4" id="KW-1185">Reference proteome</keyword>
<sequence length="819" mass="89375">MADIVAVALVVDSSLTLAADWPFILNNYIFPLLQRLHEAYANHQSRLAVITYATAETRPSPLVAKRFFTPLQLLIKELAEEAPKLGIGLTGSGGDVGMAVLEGMTAALELFDQLQAACQRKPLVPQAVNQPIPKSGPQISASHIIHVAAAPPDPSQHPLWNSSPKLDRMSWDNLPMQLQKRKIQWSLMLLQPLPRLKEYYSKAVTSPLPPWFSPRPEHTILLTGFPQKVVKRPAEAQASPDTKRAKIFPPATTPSAPHTSPNNKPVVSSSDIVPLAAPSASTIVPSQPPAPALQPPQASPLIAQAHPRSQAQLSTQQIVERIKSMDAEIKVLGAKMQEAKMSGNEEEAERLRKELEPKTLVFTKARQSFAQYVHQMQNQGQARSGPPASSNPVNPQASTNPASSSAEPVQIKHEPPSLPDSQMPVQSQHARHSSNPFPGMSSASPSGSQSIPGILPNAPPGVTAQMHKLVDQHRNLRPQQPAPAQQPPPAQPSASTFDQATAGLLPGQQPRRHRWEGVIHWGGVDPTTQVRKDLNVEVAVEAPKQSDLQMENWPQTLDLSPAPLGTMTDISAFLKRVGAVGCLLSLHSRALDAKLNERFLQMFSGFLKLRGLYAMASWRRPTDTRQSNLLLFVMADGKLVTVFFFSAGPPDMPKPPPKIDISKIDLSKLPPDVLAHLQTLTPDARRQYLQDMLRRHLETQRQQQQQQQQQQQRQMLQQQPDPSMNNGMNPLMLAAANQSMNGMNNLLGPMMGQPGSASNPINVNMGGAMGQPQLNMGGGFPQAQPNRGQGPMGNVSYEMLQSFMQRNADGSMLPGMEQS</sequence>
<evidence type="ECO:0000313" key="3">
    <source>
        <dbReference type="EMBL" id="KDQ59204.1"/>
    </source>
</evidence>
<feature type="region of interest" description="Disordered" evidence="1">
    <location>
        <begin position="231"/>
        <end position="269"/>
    </location>
</feature>
<protein>
    <recommendedName>
        <fullName evidence="2">Mediator of RNA polymerase II transcription subunit 25 von Willebrand factor type A domain-containing protein</fullName>
    </recommendedName>
</protein>
<dbReference type="PANTHER" id="PTHR48125:SF12">
    <property type="entry name" value="AT HOOK TRANSCRIPTION FACTOR FAMILY-RELATED"/>
    <property type="match status" value="1"/>
</dbReference>
<organism evidence="3 4">
    <name type="scientific">Jaapia argillacea MUCL 33604</name>
    <dbReference type="NCBI Taxonomy" id="933084"/>
    <lineage>
        <taxon>Eukaryota</taxon>
        <taxon>Fungi</taxon>
        <taxon>Dikarya</taxon>
        <taxon>Basidiomycota</taxon>
        <taxon>Agaricomycotina</taxon>
        <taxon>Agaricomycetes</taxon>
        <taxon>Agaricomycetidae</taxon>
        <taxon>Jaapiales</taxon>
        <taxon>Jaapiaceae</taxon>
        <taxon>Jaapia</taxon>
    </lineage>
</organism>
<feature type="compositionally biased region" description="Low complexity" evidence="1">
    <location>
        <begin position="249"/>
        <end position="261"/>
    </location>
</feature>
<dbReference type="EMBL" id="KL197716">
    <property type="protein sequence ID" value="KDQ59204.1"/>
    <property type="molecule type" value="Genomic_DNA"/>
</dbReference>
<feature type="region of interest" description="Disordered" evidence="1">
    <location>
        <begin position="375"/>
        <end position="462"/>
    </location>
</feature>
<dbReference type="InterPro" id="IPR021419">
    <property type="entry name" value="Mediator_Med25_VWA"/>
</dbReference>
<dbReference type="InParanoid" id="A0A067PWV9"/>
<feature type="region of interest" description="Disordered" evidence="1">
    <location>
        <begin position="477"/>
        <end position="497"/>
    </location>
</feature>
<feature type="compositionally biased region" description="Polar residues" evidence="1">
    <location>
        <begin position="375"/>
        <end position="407"/>
    </location>
</feature>
<evidence type="ECO:0000256" key="1">
    <source>
        <dbReference type="SAM" id="MobiDB-lite"/>
    </source>
</evidence>
<dbReference type="HOGENOM" id="CLU_009743_0_0_1"/>
<evidence type="ECO:0000259" key="2">
    <source>
        <dbReference type="Pfam" id="PF11265"/>
    </source>
</evidence>
<proteinExistence type="predicted"/>
<dbReference type="Proteomes" id="UP000027265">
    <property type="component" value="Unassembled WGS sequence"/>
</dbReference>
<feature type="compositionally biased region" description="Pro residues" evidence="1">
    <location>
        <begin position="480"/>
        <end position="491"/>
    </location>
</feature>
<name>A0A067PWV9_9AGAM</name>
<feature type="region of interest" description="Disordered" evidence="1">
    <location>
        <begin position="697"/>
        <end position="729"/>
    </location>
</feature>
<gene>
    <name evidence="3" type="ORF">JAAARDRAFT_33941</name>
</gene>
<dbReference type="Pfam" id="PF11265">
    <property type="entry name" value="Med25_VWA"/>
    <property type="match status" value="1"/>
</dbReference>
<dbReference type="STRING" id="933084.A0A067PWV9"/>
<dbReference type="OrthoDB" id="7690434at2759"/>
<feature type="compositionally biased region" description="Polar residues" evidence="1">
    <location>
        <begin position="419"/>
        <end position="428"/>
    </location>
</feature>
<dbReference type="AlphaFoldDB" id="A0A067PWV9"/>
<feature type="domain" description="Mediator of RNA polymerase II transcription subunit 25 von Willebrand factor type A" evidence="2">
    <location>
        <begin position="6"/>
        <end position="206"/>
    </location>
</feature>